<dbReference type="Gene3D" id="3.40.630.30">
    <property type="match status" value="1"/>
</dbReference>
<dbReference type="KEGG" id="aaxa:NCTC10138_00223"/>
<dbReference type="AlphaFoldDB" id="A0A449BC31"/>
<sequence length="152" mass="18093">MLIISILNSSEMIRKAENKDVVRIYELLKQIAKLHYNLYPDFFPNDEAKYNINEVSQLVNNEKIEIFVYLENEIVLGYLIGWYENDYFFVDDLCVDEKARGKNIGKKLMVYIDEEVKVNKIRLNVWSKNSSAINFYEKLGFEAFKQVMEKRK</sequence>
<organism evidence="4 5">
    <name type="scientific">Haploplasma axanthum</name>
    <name type="common">Acholeplasma axanthum</name>
    <dbReference type="NCBI Taxonomy" id="29552"/>
    <lineage>
        <taxon>Bacteria</taxon>
        <taxon>Bacillati</taxon>
        <taxon>Mycoplasmatota</taxon>
        <taxon>Mollicutes</taxon>
        <taxon>Acholeplasmatales</taxon>
        <taxon>Acholeplasmataceae</taxon>
        <taxon>Haploplasma</taxon>
    </lineage>
</organism>
<dbReference type="OrthoDB" id="9796171at2"/>
<dbReference type="InterPro" id="IPR000182">
    <property type="entry name" value="GNAT_dom"/>
</dbReference>
<evidence type="ECO:0000259" key="3">
    <source>
        <dbReference type="PROSITE" id="PS51186"/>
    </source>
</evidence>
<dbReference type="CDD" id="cd04301">
    <property type="entry name" value="NAT_SF"/>
    <property type="match status" value="1"/>
</dbReference>
<reference evidence="4 5" key="1">
    <citation type="submission" date="2019-01" db="EMBL/GenBank/DDBJ databases">
        <authorList>
            <consortium name="Pathogen Informatics"/>
        </authorList>
    </citation>
    <scope>NUCLEOTIDE SEQUENCE [LARGE SCALE GENOMIC DNA]</scope>
    <source>
        <strain evidence="4 5">NCTC10138</strain>
    </source>
</reference>
<feature type="domain" description="N-acetyltransferase" evidence="3">
    <location>
        <begin position="22"/>
        <end position="152"/>
    </location>
</feature>
<dbReference type="InterPro" id="IPR016181">
    <property type="entry name" value="Acyl_CoA_acyltransferase"/>
</dbReference>
<protein>
    <submittedName>
        <fullName evidence="4">Putative acetyltransferase</fullName>
    </submittedName>
</protein>
<evidence type="ECO:0000313" key="4">
    <source>
        <dbReference type="EMBL" id="VEU79870.1"/>
    </source>
</evidence>
<name>A0A449BC31_HAPAX</name>
<dbReference type="GO" id="GO:0008080">
    <property type="term" value="F:N-acetyltransferase activity"/>
    <property type="evidence" value="ECO:0007669"/>
    <property type="project" value="UniProtKB-ARBA"/>
</dbReference>
<dbReference type="PANTHER" id="PTHR10545:SF29">
    <property type="entry name" value="GH14572P-RELATED"/>
    <property type="match status" value="1"/>
</dbReference>
<keyword evidence="2" id="KW-0012">Acyltransferase</keyword>
<dbReference type="PROSITE" id="PS51186">
    <property type="entry name" value="GNAT"/>
    <property type="match status" value="1"/>
</dbReference>
<dbReference type="Pfam" id="PF13508">
    <property type="entry name" value="Acetyltransf_7"/>
    <property type="match status" value="1"/>
</dbReference>
<keyword evidence="1 4" id="KW-0808">Transferase</keyword>
<evidence type="ECO:0000256" key="1">
    <source>
        <dbReference type="ARBA" id="ARBA00022679"/>
    </source>
</evidence>
<proteinExistence type="predicted"/>
<accession>A0A449BC31</accession>
<dbReference type="EMBL" id="LR215048">
    <property type="protein sequence ID" value="VEU79870.1"/>
    <property type="molecule type" value="Genomic_DNA"/>
</dbReference>
<gene>
    <name evidence="4" type="ORF">NCTC10138_00223</name>
</gene>
<dbReference type="Proteomes" id="UP000289841">
    <property type="component" value="Chromosome"/>
</dbReference>
<dbReference type="SUPFAM" id="SSF55729">
    <property type="entry name" value="Acyl-CoA N-acyltransferases (Nat)"/>
    <property type="match status" value="1"/>
</dbReference>
<dbReference type="STRING" id="1278311.GCA_000428705_00775"/>
<evidence type="ECO:0000313" key="5">
    <source>
        <dbReference type="Proteomes" id="UP000289841"/>
    </source>
</evidence>
<dbReference type="InterPro" id="IPR051016">
    <property type="entry name" value="Diverse_Substrate_AcTransf"/>
</dbReference>
<evidence type="ECO:0000256" key="2">
    <source>
        <dbReference type="ARBA" id="ARBA00023315"/>
    </source>
</evidence>
<keyword evidence="5" id="KW-1185">Reference proteome</keyword>
<dbReference type="PANTHER" id="PTHR10545">
    <property type="entry name" value="DIAMINE N-ACETYLTRANSFERASE"/>
    <property type="match status" value="1"/>
</dbReference>